<dbReference type="EMBL" id="RWGY01000885">
    <property type="protein sequence ID" value="TVT98263.1"/>
    <property type="molecule type" value="Genomic_DNA"/>
</dbReference>
<dbReference type="PANTHER" id="PTHR31282">
    <property type="entry name" value="WRKY TRANSCRIPTION FACTOR 21-RELATED"/>
    <property type="match status" value="1"/>
</dbReference>
<dbReference type="GO" id="GO:0003700">
    <property type="term" value="F:DNA-binding transcription factor activity"/>
    <property type="evidence" value="ECO:0007669"/>
    <property type="project" value="InterPro"/>
</dbReference>
<dbReference type="OrthoDB" id="669581at2759"/>
<evidence type="ECO:0000313" key="8">
    <source>
        <dbReference type="Proteomes" id="UP000324897"/>
    </source>
</evidence>
<keyword evidence="4" id="KW-0804">Transcription</keyword>
<dbReference type="PROSITE" id="PS50811">
    <property type="entry name" value="WRKY"/>
    <property type="match status" value="1"/>
</dbReference>
<sequence length="268" mass="29468">MASRLKRKHPIGQGAVMGFASEAYSGLPGGMFSLYPPEPLTRDARKKRKNQLSWVIHSYTPDFDGYLWRKYGQKFIKDACYQRLYFRCSYNQDRCCMASKQVQQLDNHDPPLYEVTYMYEHTCNAKPFPAPDVVAAAAAAAGAAPAASDGLVLNFGSSGSGCQISAAKKQKQPQQYHQWQSVPPGQSSMMNFDSWKGQLSEKPAFFPADFPPSALLSSPSYSANDSSPSTSNDSVDGLFSSLDMESLGVKVLYCFPLSIEADNSGVYL</sequence>
<gene>
    <name evidence="7" type="ORF">EJB05_56483</name>
</gene>
<evidence type="ECO:0000313" key="7">
    <source>
        <dbReference type="EMBL" id="TVT98263.1"/>
    </source>
</evidence>
<dbReference type="Proteomes" id="UP000324897">
    <property type="component" value="Unassembled WGS sequence"/>
</dbReference>
<evidence type="ECO:0000256" key="5">
    <source>
        <dbReference type="ARBA" id="ARBA00023242"/>
    </source>
</evidence>
<dbReference type="Gramene" id="TVT98263">
    <property type="protein sequence ID" value="TVT98263"/>
    <property type="gene ID" value="EJB05_56483"/>
</dbReference>
<dbReference type="InterPro" id="IPR044810">
    <property type="entry name" value="WRKY_plant"/>
</dbReference>
<keyword evidence="8" id="KW-1185">Reference proteome</keyword>
<protein>
    <submittedName>
        <fullName evidence="7">EcWRKY-52</fullName>
    </submittedName>
</protein>
<evidence type="ECO:0000256" key="4">
    <source>
        <dbReference type="ARBA" id="ARBA00023163"/>
    </source>
</evidence>
<dbReference type="InterPro" id="IPR003657">
    <property type="entry name" value="WRKY_dom"/>
</dbReference>
<feature type="non-terminal residue" evidence="7">
    <location>
        <position position="1"/>
    </location>
</feature>
<accession>A0A5J9SHD4</accession>
<feature type="domain" description="WRKY" evidence="6">
    <location>
        <begin position="64"/>
        <end position="126"/>
    </location>
</feature>
<keyword evidence="2" id="KW-0805">Transcription regulation</keyword>
<dbReference type="AlphaFoldDB" id="A0A5J9SHD4"/>
<dbReference type="InterPro" id="IPR036576">
    <property type="entry name" value="WRKY_dom_sf"/>
</dbReference>
<evidence type="ECO:0000256" key="3">
    <source>
        <dbReference type="ARBA" id="ARBA00023125"/>
    </source>
</evidence>
<evidence type="ECO:0000256" key="2">
    <source>
        <dbReference type="ARBA" id="ARBA00023015"/>
    </source>
</evidence>
<evidence type="ECO:0000259" key="6">
    <source>
        <dbReference type="PROSITE" id="PS50811"/>
    </source>
</evidence>
<dbReference type="GO" id="GO:0005634">
    <property type="term" value="C:nucleus"/>
    <property type="evidence" value="ECO:0007669"/>
    <property type="project" value="UniProtKB-SubCell"/>
</dbReference>
<comment type="caution">
    <text evidence="7">The sequence shown here is derived from an EMBL/GenBank/DDBJ whole genome shotgun (WGS) entry which is preliminary data.</text>
</comment>
<keyword evidence="3" id="KW-0238">DNA-binding</keyword>
<dbReference type="Pfam" id="PF03106">
    <property type="entry name" value="WRKY"/>
    <property type="match status" value="1"/>
</dbReference>
<name>A0A5J9SHD4_9POAL</name>
<keyword evidence="5" id="KW-0539">Nucleus</keyword>
<evidence type="ECO:0000256" key="1">
    <source>
        <dbReference type="ARBA" id="ARBA00004123"/>
    </source>
</evidence>
<dbReference type="SUPFAM" id="SSF118290">
    <property type="entry name" value="WRKY DNA-binding domain"/>
    <property type="match status" value="1"/>
</dbReference>
<proteinExistence type="predicted"/>
<reference evidence="7 8" key="1">
    <citation type="journal article" date="2019" name="Sci. Rep.">
        <title>A high-quality genome of Eragrostis curvula grass provides insights into Poaceae evolution and supports new strategies to enhance forage quality.</title>
        <authorList>
            <person name="Carballo J."/>
            <person name="Santos B.A.C.M."/>
            <person name="Zappacosta D."/>
            <person name="Garbus I."/>
            <person name="Selva J.P."/>
            <person name="Gallo C.A."/>
            <person name="Diaz A."/>
            <person name="Albertini E."/>
            <person name="Caccamo M."/>
            <person name="Echenique V."/>
        </authorList>
    </citation>
    <scope>NUCLEOTIDE SEQUENCE [LARGE SCALE GENOMIC DNA]</scope>
    <source>
        <strain evidence="8">cv. Victoria</strain>
        <tissue evidence="7">Leaf</tissue>
    </source>
</reference>
<comment type="subcellular location">
    <subcellularLocation>
        <location evidence="1">Nucleus</location>
    </subcellularLocation>
</comment>
<dbReference type="Gene3D" id="2.20.25.80">
    <property type="entry name" value="WRKY domain"/>
    <property type="match status" value="1"/>
</dbReference>
<dbReference type="GO" id="GO:0043565">
    <property type="term" value="F:sequence-specific DNA binding"/>
    <property type="evidence" value="ECO:0007669"/>
    <property type="project" value="InterPro"/>
</dbReference>
<organism evidence="7 8">
    <name type="scientific">Eragrostis curvula</name>
    <name type="common">weeping love grass</name>
    <dbReference type="NCBI Taxonomy" id="38414"/>
    <lineage>
        <taxon>Eukaryota</taxon>
        <taxon>Viridiplantae</taxon>
        <taxon>Streptophyta</taxon>
        <taxon>Embryophyta</taxon>
        <taxon>Tracheophyta</taxon>
        <taxon>Spermatophyta</taxon>
        <taxon>Magnoliopsida</taxon>
        <taxon>Liliopsida</taxon>
        <taxon>Poales</taxon>
        <taxon>Poaceae</taxon>
        <taxon>PACMAD clade</taxon>
        <taxon>Chloridoideae</taxon>
        <taxon>Eragrostideae</taxon>
        <taxon>Eragrostidinae</taxon>
        <taxon>Eragrostis</taxon>
    </lineage>
</organism>
<dbReference type="SMART" id="SM00774">
    <property type="entry name" value="WRKY"/>
    <property type="match status" value="1"/>
</dbReference>